<evidence type="ECO:0000313" key="4">
    <source>
        <dbReference type="Proteomes" id="UP000076574"/>
    </source>
</evidence>
<feature type="region of interest" description="Disordered" evidence="1">
    <location>
        <begin position="554"/>
        <end position="574"/>
    </location>
</feature>
<dbReference type="AlphaFoldDB" id="A0A164A0N0"/>
<keyword evidence="4" id="KW-1185">Reference proteome</keyword>
<dbReference type="STRING" id="943830.A4A58_24350"/>
<dbReference type="EMBL" id="LVYV01000006">
    <property type="protein sequence ID" value="KZD24086.1"/>
    <property type="molecule type" value="Genomic_DNA"/>
</dbReference>
<dbReference type="Gene3D" id="3.30.750.140">
    <property type="match status" value="1"/>
</dbReference>
<dbReference type="InterPro" id="IPR038610">
    <property type="entry name" value="FliK-like_C_sf"/>
</dbReference>
<feature type="domain" description="Flagellar hook-length control protein-like C-terminal" evidence="2">
    <location>
        <begin position="482"/>
        <end position="561"/>
    </location>
</feature>
<dbReference type="Pfam" id="PF02120">
    <property type="entry name" value="Flg_hook"/>
    <property type="match status" value="1"/>
</dbReference>
<gene>
    <name evidence="3" type="ORF">A4A58_24350</name>
</gene>
<sequence length="574" mass="58243">MPTPVNSILPVVSAQGVASEVAFQPGSVIAGRVLSISPDNQVRIAIGHSTIDVQSQVPLQAGQVLQFAVSKTDNGNVQLAVVTPQNTGAGQAGGASSGNVTLAPDVPINLANAIATSKIQLTSLEAQALSTATQSAVTQQASLATLFANLGAATSLTGLPQQLQQAVAQVLAQRPPLDAQLTGEEVKSAFQNSGLFLEASLAKGALPQGGLPDMKAALIVLRQALATTLATASPTQSTTPATANAATPEQPVSALANALPNAAAQVTAQQAQAAAATVVMLPKASIKNDPLQQAGLLAADEPVLDVPAQTAPAVAKAPEAAARLATNGAALNLLREALQTAPKGMGSAASLVFDDSMMMDLLPATKAPAGQPGADTNIARNTLPPPPLRGGLPTAQAMALPTLPANAPLGTTVHHLLADTDAALARQTLLQVASLPDRADGLATPRLDQASPRWSFEIPFAVPAGTAMAQFEISRDGGTGSEAEAAKQVWRARFSLDVEPAGPVHALVSLTGDKTSVRMWAERPATALQLQAGTAQLNQALIRANLQPGDIVVREGAPTQPAPASAGHFLDRAL</sequence>
<evidence type="ECO:0000256" key="1">
    <source>
        <dbReference type="SAM" id="MobiDB-lite"/>
    </source>
</evidence>
<dbReference type="Proteomes" id="UP000076574">
    <property type="component" value="Unassembled WGS sequence"/>
</dbReference>
<evidence type="ECO:0000313" key="3">
    <source>
        <dbReference type="EMBL" id="KZD24086.1"/>
    </source>
</evidence>
<proteinExistence type="predicted"/>
<organism evidence="3 4">
    <name type="scientific">Tardiphaga robiniae</name>
    <dbReference type="NCBI Taxonomy" id="943830"/>
    <lineage>
        <taxon>Bacteria</taxon>
        <taxon>Pseudomonadati</taxon>
        <taxon>Pseudomonadota</taxon>
        <taxon>Alphaproteobacteria</taxon>
        <taxon>Hyphomicrobiales</taxon>
        <taxon>Nitrobacteraceae</taxon>
        <taxon>Tardiphaga</taxon>
    </lineage>
</organism>
<dbReference type="InterPro" id="IPR021136">
    <property type="entry name" value="Flagellar_hook_control-like_C"/>
</dbReference>
<dbReference type="RefSeq" id="WP_068731618.1">
    <property type="nucleotide sequence ID" value="NZ_LVYV01000006.1"/>
</dbReference>
<protein>
    <recommendedName>
        <fullName evidence="2">Flagellar hook-length control protein-like C-terminal domain-containing protein</fullName>
    </recommendedName>
</protein>
<name>A0A164A0N0_9BRAD</name>
<comment type="caution">
    <text evidence="3">The sequence shown here is derived from an EMBL/GenBank/DDBJ whole genome shotgun (WGS) entry which is preliminary data.</text>
</comment>
<accession>A0A164A0N0</accession>
<evidence type="ECO:0000259" key="2">
    <source>
        <dbReference type="Pfam" id="PF02120"/>
    </source>
</evidence>
<reference evidence="3 4" key="1">
    <citation type="submission" date="2016-03" db="EMBL/GenBank/DDBJ databases">
        <title>Microsymbionts genomes from the relict species Vavilovia formosa (Stev.) Fed.</title>
        <authorList>
            <person name="Kopat V."/>
            <person name="Chirak E."/>
            <person name="Kimeklis A."/>
            <person name="Andronov E."/>
        </authorList>
    </citation>
    <scope>NUCLEOTIDE SEQUENCE [LARGE SCALE GENOMIC DNA]</scope>
    <source>
        <strain evidence="3 4">Vaf07</strain>
    </source>
</reference>
<dbReference type="OrthoDB" id="7941698at2"/>